<dbReference type="Proteomes" id="UP000815677">
    <property type="component" value="Unassembled WGS sequence"/>
</dbReference>
<evidence type="ECO:0008006" key="4">
    <source>
        <dbReference type="Google" id="ProtNLM"/>
    </source>
</evidence>
<organism evidence="2 3">
    <name type="scientific">Mycena chlorophos</name>
    <name type="common">Agaric fungus</name>
    <name type="synonym">Agaricus chlorophos</name>
    <dbReference type="NCBI Taxonomy" id="658473"/>
    <lineage>
        <taxon>Eukaryota</taxon>
        <taxon>Fungi</taxon>
        <taxon>Dikarya</taxon>
        <taxon>Basidiomycota</taxon>
        <taxon>Agaricomycotina</taxon>
        <taxon>Agaricomycetes</taxon>
        <taxon>Agaricomycetidae</taxon>
        <taxon>Agaricales</taxon>
        <taxon>Marasmiineae</taxon>
        <taxon>Mycenaceae</taxon>
        <taxon>Mycena</taxon>
    </lineage>
</organism>
<evidence type="ECO:0000313" key="3">
    <source>
        <dbReference type="Proteomes" id="UP000815677"/>
    </source>
</evidence>
<accession>A0ABQ0LIB2</accession>
<dbReference type="SUPFAM" id="SSF52047">
    <property type="entry name" value="RNI-like"/>
    <property type="match status" value="1"/>
</dbReference>
<reference evidence="2" key="1">
    <citation type="submission" date="2014-09" db="EMBL/GenBank/DDBJ databases">
        <title>Genome sequence of the luminous mushroom Mycena chlorophos for searching fungal bioluminescence genes.</title>
        <authorList>
            <person name="Tanaka Y."/>
            <person name="Kasuga D."/>
            <person name="Oba Y."/>
            <person name="Hase S."/>
            <person name="Sato K."/>
            <person name="Oba Y."/>
            <person name="Sakakibara Y."/>
        </authorList>
    </citation>
    <scope>NUCLEOTIDE SEQUENCE</scope>
</reference>
<proteinExistence type="predicted"/>
<name>A0ABQ0LIB2_MYCCL</name>
<dbReference type="EMBL" id="DF845730">
    <property type="protein sequence ID" value="GAT49631.1"/>
    <property type="molecule type" value="Genomic_DNA"/>
</dbReference>
<feature type="compositionally biased region" description="Acidic residues" evidence="1">
    <location>
        <begin position="417"/>
        <end position="453"/>
    </location>
</feature>
<keyword evidence="3" id="KW-1185">Reference proteome</keyword>
<feature type="region of interest" description="Disordered" evidence="1">
    <location>
        <begin position="410"/>
        <end position="463"/>
    </location>
</feature>
<gene>
    <name evidence="2" type="ORF">MCHLO_06931</name>
</gene>
<sequence length="504" mass="56589">MGSAPEVFPEEVLLLIFQHAVSPSWTMAYNGDVPWTRSMHGDAAVDTKLAIIHVDKTWHRVGLELLYRSIILRHIDQLPVLVRRLEERPHLAMHVRRVGLCYYLTPGWTKLHLEESANLLGLCPGVRSFSLGGVSEISPDFAFPIPVVPRHLLGSITELEVNSKHIEYKAIYPLLLVLAPTLHTLSIALPIDYTLASGAWHPCLRFPRLSSLRLQVLTLSRVSTAHWALPSLRHLSLLYKHQYIQRSLYPSLGRQIHAIVEAYGPHLEQLALPPLEYVGPQPLATDDFRTIQEMLDLCPGLRRLGVNVFQCVKAADPRLEEYGPLAHSGIEELDVFGMGYWQGRKVGPQDVDLPFLRLGMPRLRICRYLAGGVGFLADTIPSLEYGDEKEPRFVESVSQVRPPAGTWLEAMLSDGPEWGDEDNEGDADWVDEDSEGEDGGDDSEDSMDDDEAPESITGTLFAEVRRRTHTPVVWEVGREDAIAMFHEGLTRRRSRQSLGSDTEM</sequence>
<evidence type="ECO:0000256" key="1">
    <source>
        <dbReference type="SAM" id="MobiDB-lite"/>
    </source>
</evidence>
<evidence type="ECO:0000313" key="2">
    <source>
        <dbReference type="EMBL" id="GAT49631.1"/>
    </source>
</evidence>
<protein>
    <recommendedName>
        <fullName evidence="4">F-box domain-containing protein</fullName>
    </recommendedName>
</protein>